<keyword evidence="2" id="KW-1185">Reference proteome</keyword>
<keyword evidence="1" id="KW-0472">Membrane</keyword>
<dbReference type="Pfam" id="PF07253">
    <property type="entry name" value="Gypsy"/>
    <property type="match status" value="1"/>
</dbReference>
<sequence length="432" mass="48839">MIDLDRYRELVKEIAATVKSTMRDPQRAQTVDFRLHQVSNRLSSLGGKSTRVLRSIHWIGSAWKWVAGSPDAADWNRILSSENEIIENNNHQYKINGKLFSKMEAVLLKVNRIIDEFKNHIDPANTDRLELGLLDQISIISEEVGEIVRACQLAKSRIINTNIVDREEINRILAEMETLPYENEIEAIEHGTPSIYVNGSMLLYIVSMPKLGRRDYNLLHTRASILDGKRIDIEYKKMLVNQDEACGITGSCSSTNNFTVCEMSDLEGLEDDDCVPKLLKCRYRTGNQTILELVKEGTIFVTNYVGELRSDGTTRQLNGTYVILFYNKTIELDDKIFSNVLASRLQVLPPVLSKVISQGNRVDIDYLHELSITNIKRLKQLTQGVQAGGILSFFILVLLIMAIGYLWKKVNGRVTLPDVGPRTLGTDPPNIC</sequence>
<evidence type="ECO:0000313" key="3">
    <source>
        <dbReference type="RefSeq" id="XP_058985142.1"/>
    </source>
</evidence>
<keyword evidence="1" id="KW-1133">Transmembrane helix</keyword>
<feature type="transmembrane region" description="Helical" evidence="1">
    <location>
        <begin position="387"/>
        <end position="407"/>
    </location>
</feature>
<keyword evidence="1" id="KW-0812">Transmembrane</keyword>
<dbReference type="Proteomes" id="UP001652621">
    <property type="component" value="Unplaced"/>
</dbReference>
<evidence type="ECO:0000313" key="2">
    <source>
        <dbReference type="Proteomes" id="UP001652621"/>
    </source>
</evidence>
<dbReference type="InterPro" id="IPR009882">
    <property type="entry name" value="Gypsy"/>
</dbReference>
<organism evidence="2 3">
    <name type="scientific">Musca domestica</name>
    <name type="common">House fly</name>
    <dbReference type="NCBI Taxonomy" id="7370"/>
    <lineage>
        <taxon>Eukaryota</taxon>
        <taxon>Metazoa</taxon>
        <taxon>Ecdysozoa</taxon>
        <taxon>Arthropoda</taxon>
        <taxon>Hexapoda</taxon>
        <taxon>Insecta</taxon>
        <taxon>Pterygota</taxon>
        <taxon>Neoptera</taxon>
        <taxon>Endopterygota</taxon>
        <taxon>Diptera</taxon>
        <taxon>Brachycera</taxon>
        <taxon>Muscomorpha</taxon>
        <taxon>Muscoidea</taxon>
        <taxon>Muscidae</taxon>
        <taxon>Musca</taxon>
    </lineage>
</organism>
<proteinExistence type="predicted"/>
<evidence type="ECO:0000256" key="1">
    <source>
        <dbReference type="SAM" id="Phobius"/>
    </source>
</evidence>
<dbReference type="GeneID" id="131805666"/>
<reference evidence="3" key="1">
    <citation type="submission" date="2025-08" db="UniProtKB">
        <authorList>
            <consortium name="RefSeq"/>
        </authorList>
    </citation>
    <scope>IDENTIFICATION</scope>
    <source>
        <strain evidence="3">Aabys</strain>
        <tissue evidence="3">Whole body</tissue>
    </source>
</reference>
<protein>
    <submittedName>
        <fullName evidence="3">Uncharacterized protein LOC131805666</fullName>
    </submittedName>
</protein>
<dbReference type="RefSeq" id="XP_058985142.1">
    <property type="nucleotide sequence ID" value="XM_059129159.1"/>
</dbReference>
<gene>
    <name evidence="3" type="primary">LOC131805666</name>
</gene>
<name>A0ABM3VH83_MUSDO</name>
<accession>A0ABM3VH83</accession>